<keyword evidence="4" id="KW-0255">Endonuclease</keyword>
<gene>
    <name evidence="4" type="ORF">J5V16_21190</name>
</gene>
<feature type="transmembrane region" description="Helical" evidence="2">
    <location>
        <begin position="80"/>
        <end position="102"/>
    </location>
</feature>
<keyword evidence="4" id="KW-0540">Nuclease</keyword>
<dbReference type="SUPFAM" id="SSF56219">
    <property type="entry name" value="DNase I-like"/>
    <property type="match status" value="1"/>
</dbReference>
<protein>
    <submittedName>
        <fullName evidence="4">Endonuclease/exonuclease/phosphatase family protein</fullName>
    </submittedName>
</protein>
<organism evidence="4 5">
    <name type="scientific">Glycomyces niveus</name>
    <dbReference type="NCBI Taxonomy" id="2820287"/>
    <lineage>
        <taxon>Bacteria</taxon>
        <taxon>Bacillati</taxon>
        <taxon>Actinomycetota</taxon>
        <taxon>Actinomycetes</taxon>
        <taxon>Glycomycetales</taxon>
        <taxon>Glycomycetaceae</taxon>
        <taxon>Glycomyces</taxon>
    </lineage>
</organism>
<keyword evidence="5" id="KW-1185">Reference proteome</keyword>
<reference evidence="4 5" key="1">
    <citation type="submission" date="2021-03" db="EMBL/GenBank/DDBJ databases">
        <title>Glycomyces sp. nov., a novel actinomycete isolated from soil.</title>
        <authorList>
            <person name="Yang X."/>
            <person name="Xu X."/>
        </authorList>
    </citation>
    <scope>NUCLEOTIDE SEQUENCE [LARGE SCALE GENOMIC DNA]</scope>
    <source>
        <strain evidence="4 5">NEAU-S30</strain>
    </source>
</reference>
<feature type="domain" description="Endonuclease/exonuclease/phosphatase" evidence="3">
    <location>
        <begin position="173"/>
        <end position="372"/>
    </location>
</feature>
<evidence type="ECO:0000313" key="5">
    <source>
        <dbReference type="Proteomes" id="UP000681341"/>
    </source>
</evidence>
<feature type="transmembrane region" description="Helical" evidence="2">
    <location>
        <begin position="108"/>
        <end position="131"/>
    </location>
</feature>
<comment type="caution">
    <text evidence="4">The sequence shown here is derived from an EMBL/GenBank/DDBJ whole genome shotgun (WGS) entry which is preliminary data.</text>
</comment>
<dbReference type="Pfam" id="PF03372">
    <property type="entry name" value="Exo_endo_phos"/>
    <property type="match status" value="1"/>
</dbReference>
<evidence type="ECO:0000256" key="2">
    <source>
        <dbReference type="SAM" id="Phobius"/>
    </source>
</evidence>
<keyword evidence="2" id="KW-1133">Transmembrane helix</keyword>
<dbReference type="Gene3D" id="3.60.10.10">
    <property type="entry name" value="Endonuclease/exonuclease/phosphatase"/>
    <property type="match status" value="1"/>
</dbReference>
<evidence type="ECO:0000313" key="4">
    <source>
        <dbReference type="EMBL" id="MBO3735351.1"/>
    </source>
</evidence>
<keyword evidence="2" id="KW-0812">Transmembrane</keyword>
<feature type="region of interest" description="Disordered" evidence="1">
    <location>
        <begin position="1"/>
        <end position="26"/>
    </location>
</feature>
<dbReference type="InterPro" id="IPR036691">
    <property type="entry name" value="Endo/exonu/phosph_ase_sf"/>
</dbReference>
<sequence>MCSSKSRPSQPSIDRGGFKSHRHRQRRECRACLHRPGIRRFWARAANLSEPRRPPAARPARPRRSQKGGQVSRSSTAGKLFSGTLIVLSLLLAAVLLLHRFIPNRWFNLGSLIETFLPWFGLAVPVFVILAAIRRRPLAIVCALLPGLVWFQMYAALIPDKHVGEGDFRVVAHNVNAENADTAGTAASLLAAEPDVLVLVELTEEQRHAWSEVLDERYEYSVSYGTVALWSAHPVLDSNEVDLDLGWARAFRAAIEIDGEPVAFYVAHLLSVRVNTEGFTSAQRNETALLLGEAIADEQLERVVLAGDLNGTSQDRALAPITYQLHSAQADAGKGFGFTWPADTPMARIDQVLYRGLEATGSDVMDATASDHRPVMADFAFS</sequence>
<dbReference type="InterPro" id="IPR005135">
    <property type="entry name" value="Endo/exonuclease/phosphatase"/>
</dbReference>
<keyword evidence="2" id="KW-0472">Membrane</keyword>
<evidence type="ECO:0000256" key="1">
    <source>
        <dbReference type="SAM" id="MobiDB-lite"/>
    </source>
</evidence>
<proteinExistence type="predicted"/>
<dbReference type="EMBL" id="JAGFNP010000014">
    <property type="protein sequence ID" value="MBO3735351.1"/>
    <property type="molecule type" value="Genomic_DNA"/>
</dbReference>
<keyword evidence="4" id="KW-0378">Hydrolase</keyword>
<name>A0ABS3U996_9ACTN</name>
<dbReference type="GO" id="GO:0004519">
    <property type="term" value="F:endonuclease activity"/>
    <property type="evidence" value="ECO:0007669"/>
    <property type="project" value="UniProtKB-KW"/>
</dbReference>
<accession>A0ABS3U996</accession>
<feature type="transmembrane region" description="Helical" evidence="2">
    <location>
        <begin position="138"/>
        <end position="157"/>
    </location>
</feature>
<feature type="region of interest" description="Disordered" evidence="1">
    <location>
        <begin position="49"/>
        <end position="75"/>
    </location>
</feature>
<dbReference type="Proteomes" id="UP000681341">
    <property type="component" value="Unassembled WGS sequence"/>
</dbReference>
<feature type="compositionally biased region" description="Polar residues" evidence="1">
    <location>
        <begin position="1"/>
        <end position="12"/>
    </location>
</feature>
<evidence type="ECO:0000259" key="3">
    <source>
        <dbReference type="Pfam" id="PF03372"/>
    </source>
</evidence>